<dbReference type="InterPro" id="IPR004358">
    <property type="entry name" value="Sig_transdc_His_kin-like_C"/>
</dbReference>
<dbReference type="NCBIfam" id="TIGR00229">
    <property type="entry name" value="sensory_box"/>
    <property type="match status" value="1"/>
</dbReference>
<dbReference type="SMART" id="SM00387">
    <property type="entry name" value="HATPase_c"/>
    <property type="match status" value="1"/>
</dbReference>
<accession>A0A8J6QSX2</accession>
<dbReference type="SMART" id="SM00091">
    <property type="entry name" value="PAS"/>
    <property type="match status" value="1"/>
</dbReference>
<sequence length="525" mass="57982">MTPIDILIAEDEQAHVSFIRRSLCNDSQPFHFRVATDLRSCRHELDRHPPAILLLDLNLPDGSALDLLKELGSETPYPILVMTAGGSETLAVEALKSGALDYIIKSPEIFADMGRIIKRALRERQARNDHRRAVKALRASEEKYRHLFQEFNGLLNAVSDSLMLVDPDMNILWSNQSAADIVGIKPEEMIGQHCYSLMKKKNQQCDACAAARTITTGLSQSSMETLDNGEIWDSRAFPLLGEAGEISKIIIMKRNVSEQKRLQDEAARASRLAVLGELSAGIAHEINNPNALILYNSEMLGGFLNDLLPYLRESMTTESEHLFGGLSCSDLIDEMPQMLTSIKDSARRIKQIVNDLRDFARRDPLNEDSFIDLNQIAQSSARLVSNVAGRSTDHFIVDLGKDLPVLSGVQGRLEQVVINLLINACQALTDRSQKITLATSCCEKREHLFLTVTDEGRGIPADILEHIVEPFVTTKRQEGGTGLGLSVSARIVKEHRGSLRFSSSPGEGTIATLVLPAAQDATHDE</sequence>
<dbReference type="CDD" id="cd00156">
    <property type="entry name" value="REC"/>
    <property type="match status" value="1"/>
</dbReference>
<dbReference type="PANTHER" id="PTHR43065">
    <property type="entry name" value="SENSOR HISTIDINE KINASE"/>
    <property type="match status" value="1"/>
</dbReference>
<dbReference type="InterPro" id="IPR036890">
    <property type="entry name" value="HATPase_C_sf"/>
</dbReference>
<keyword evidence="3 4" id="KW-0597">Phosphoprotein</keyword>
<dbReference type="PROSITE" id="PS50110">
    <property type="entry name" value="RESPONSE_REGULATORY"/>
    <property type="match status" value="1"/>
</dbReference>
<name>A0A8J6QSX2_9BACT</name>
<dbReference type="SMART" id="SM00388">
    <property type="entry name" value="HisKA"/>
    <property type="match status" value="1"/>
</dbReference>
<evidence type="ECO:0000256" key="3">
    <source>
        <dbReference type="ARBA" id="ARBA00022553"/>
    </source>
</evidence>
<evidence type="ECO:0000256" key="2">
    <source>
        <dbReference type="ARBA" id="ARBA00012438"/>
    </source>
</evidence>
<dbReference type="InterPro" id="IPR013656">
    <property type="entry name" value="PAS_4"/>
</dbReference>
<dbReference type="SUPFAM" id="SSF55785">
    <property type="entry name" value="PYP-like sensor domain (PAS domain)"/>
    <property type="match status" value="1"/>
</dbReference>
<comment type="catalytic activity">
    <reaction evidence="1">
        <text>ATP + protein L-histidine = ADP + protein N-phospho-L-histidine.</text>
        <dbReference type="EC" id="2.7.13.3"/>
    </reaction>
</comment>
<feature type="domain" description="Histidine kinase" evidence="5">
    <location>
        <begin position="281"/>
        <end position="519"/>
    </location>
</feature>
<protein>
    <recommendedName>
        <fullName evidence="2">histidine kinase</fullName>
        <ecNumber evidence="2">2.7.13.3</ecNumber>
    </recommendedName>
</protein>
<dbReference type="InterPro" id="IPR000014">
    <property type="entry name" value="PAS"/>
</dbReference>
<dbReference type="EMBL" id="JACWUN010000012">
    <property type="protein sequence ID" value="MBD1401230.1"/>
    <property type="molecule type" value="Genomic_DNA"/>
</dbReference>
<keyword evidence="9" id="KW-1185">Reference proteome</keyword>
<dbReference type="SUPFAM" id="SSF55874">
    <property type="entry name" value="ATPase domain of HSP90 chaperone/DNA topoisomerase II/histidine kinase"/>
    <property type="match status" value="1"/>
</dbReference>
<dbReference type="InterPro" id="IPR003594">
    <property type="entry name" value="HATPase_dom"/>
</dbReference>
<dbReference type="InterPro" id="IPR035965">
    <property type="entry name" value="PAS-like_dom_sf"/>
</dbReference>
<proteinExistence type="predicted"/>
<comment type="caution">
    <text evidence="8">The sequence shown here is derived from an EMBL/GenBank/DDBJ whole genome shotgun (WGS) entry which is preliminary data.</text>
</comment>
<dbReference type="Pfam" id="PF02518">
    <property type="entry name" value="HATPase_c"/>
    <property type="match status" value="1"/>
</dbReference>
<evidence type="ECO:0000313" key="9">
    <source>
        <dbReference type="Proteomes" id="UP000632828"/>
    </source>
</evidence>
<evidence type="ECO:0000256" key="4">
    <source>
        <dbReference type="PROSITE-ProRule" id="PRU00169"/>
    </source>
</evidence>
<dbReference type="InterPro" id="IPR003661">
    <property type="entry name" value="HisK_dim/P_dom"/>
</dbReference>
<reference evidence="8" key="1">
    <citation type="submission" date="2020-09" db="EMBL/GenBank/DDBJ databases">
        <title>Pelobacter alkaliphilus sp. nov., a novel anaerobic arsenate-reducing bacterium from terrestrial mud volcano.</title>
        <authorList>
            <person name="Khomyakova M.A."/>
            <person name="Merkel A.Y."/>
            <person name="Slobodkin A.I."/>
        </authorList>
    </citation>
    <scope>NUCLEOTIDE SEQUENCE</scope>
    <source>
        <strain evidence="8">M08fum</strain>
    </source>
</reference>
<dbReference type="SMART" id="SM00448">
    <property type="entry name" value="REC"/>
    <property type="match status" value="1"/>
</dbReference>
<dbReference type="CDD" id="cd00130">
    <property type="entry name" value="PAS"/>
    <property type="match status" value="1"/>
</dbReference>
<evidence type="ECO:0000313" key="8">
    <source>
        <dbReference type="EMBL" id="MBD1401230.1"/>
    </source>
</evidence>
<evidence type="ECO:0000256" key="1">
    <source>
        <dbReference type="ARBA" id="ARBA00000085"/>
    </source>
</evidence>
<dbReference type="SUPFAM" id="SSF52172">
    <property type="entry name" value="CheY-like"/>
    <property type="match status" value="1"/>
</dbReference>
<evidence type="ECO:0000259" key="6">
    <source>
        <dbReference type="PROSITE" id="PS50110"/>
    </source>
</evidence>
<dbReference type="InterPro" id="IPR005467">
    <property type="entry name" value="His_kinase_dom"/>
</dbReference>
<dbReference type="InterPro" id="IPR011006">
    <property type="entry name" value="CheY-like_superfamily"/>
</dbReference>
<dbReference type="EC" id="2.7.13.3" evidence="2"/>
<dbReference type="Gene3D" id="3.40.50.2300">
    <property type="match status" value="1"/>
</dbReference>
<dbReference type="Pfam" id="PF00072">
    <property type="entry name" value="Response_reg"/>
    <property type="match status" value="1"/>
</dbReference>
<dbReference type="PROSITE" id="PS50109">
    <property type="entry name" value="HIS_KIN"/>
    <property type="match status" value="1"/>
</dbReference>
<feature type="modified residue" description="4-aspartylphosphate" evidence="4">
    <location>
        <position position="56"/>
    </location>
</feature>
<dbReference type="InterPro" id="IPR036097">
    <property type="entry name" value="HisK_dim/P_sf"/>
</dbReference>
<dbReference type="CDD" id="cd00082">
    <property type="entry name" value="HisKA"/>
    <property type="match status" value="1"/>
</dbReference>
<feature type="domain" description="PAS" evidence="7">
    <location>
        <begin position="140"/>
        <end position="192"/>
    </location>
</feature>
<dbReference type="PROSITE" id="PS50112">
    <property type="entry name" value="PAS"/>
    <property type="match status" value="1"/>
</dbReference>
<dbReference type="Gene3D" id="3.30.565.10">
    <property type="entry name" value="Histidine kinase-like ATPase, C-terminal domain"/>
    <property type="match status" value="1"/>
</dbReference>
<dbReference type="PRINTS" id="PR00344">
    <property type="entry name" value="BCTRLSENSOR"/>
</dbReference>
<dbReference type="PANTHER" id="PTHR43065:SF42">
    <property type="entry name" value="TWO-COMPONENT SENSOR PPRA"/>
    <property type="match status" value="1"/>
</dbReference>
<dbReference type="Gene3D" id="3.30.450.20">
    <property type="entry name" value="PAS domain"/>
    <property type="match status" value="1"/>
</dbReference>
<dbReference type="Pfam" id="PF00512">
    <property type="entry name" value="HisKA"/>
    <property type="match status" value="1"/>
</dbReference>
<dbReference type="Pfam" id="PF08448">
    <property type="entry name" value="PAS_4"/>
    <property type="match status" value="1"/>
</dbReference>
<dbReference type="GO" id="GO:0000155">
    <property type="term" value="F:phosphorelay sensor kinase activity"/>
    <property type="evidence" value="ECO:0007669"/>
    <property type="project" value="InterPro"/>
</dbReference>
<dbReference type="RefSeq" id="WP_191156607.1">
    <property type="nucleotide sequence ID" value="NZ_JACWUN010000012.1"/>
</dbReference>
<organism evidence="8 9">
    <name type="scientific">Pelovirga terrestris</name>
    <dbReference type="NCBI Taxonomy" id="2771352"/>
    <lineage>
        <taxon>Bacteria</taxon>
        <taxon>Pseudomonadati</taxon>
        <taxon>Thermodesulfobacteriota</taxon>
        <taxon>Desulfuromonadia</taxon>
        <taxon>Geobacterales</taxon>
        <taxon>Geobacteraceae</taxon>
        <taxon>Pelovirga</taxon>
    </lineage>
</organism>
<dbReference type="AlphaFoldDB" id="A0A8J6QSX2"/>
<dbReference type="InterPro" id="IPR001789">
    <property type="entry name" value="Sig_transdc_resp-reg_receiver"/>
</dbReference>
<dbReference type="Gene3D" id="1.10.287.130">
    <property type="match status" value="1"/>
</dbReference>
<evidence type="ECO:0000259" key="5">
    <source>
        <dbReference type="PROSITE" id="PS50109"/>
    </source>
</evidence>
<dbReference type="SUPFAM" id="SSF47384">
    <property type="entry name" value="Homodimeric domain of signal transducing histidine kinase"/>
    <property type="match status" value="1"/>
</dbReference>
<evidence type="ECO:0000259" key="7">
    <source>
        <dbReference type="PROSITE" id="PS50112"/>
    </source>
</evidence>
<feature type="domain" description="Response regulatory" evidence="6">
    <location>
        <begin position="5"/>
        <end position="120"/>
    </location>
</feature>
<gene>
    <name evidence="8" type="ORF">ICT70_11140</name>
</gene>
<dbReference type="Proteomes" id="UP000632828">
    <property type="component" value="Unassembled WGS sequence"/>
</dbReference>